<reference evidence="4 5" key="2">
    <citation type="submission" date="2016-10" db="EMBL/GenBank/DDBJ databases">
        <authorList>
            <person name="Varghese N."/>
            <person name="Submissions S."/>
        </authorList>
    </citation>
    <scope>NUCLEOTIDE SEQUENCE [LARGE SCALE GENOMIC DNA]</scope>
    <source>
        <strain evidence="4 5">DSM 22150</strain>
    </source>
</reference>
<evidence type="ECO:0000259" key="1">
    <source>
        <dbReference type="Pfam" id="PF00534"/>
    </source>
</evidence>
<evidence type="ECO:0000313" key="5">
    <source>
        <dbReference type="Proteomes" id="UP000199280"/>
    </source>
</evidence>
<dbReference type="InterPro" id="IPR050194">
    <property type="entry name" value="Glycosyltransferase_grp1"/>
</dbReference>
<proteinExistence type="predicted"/>
<gene>
    <name evidence="4" type="ORF">SAMN05216375_11080</name>
    <name evidence="3" type="ORF">TR210_1877</name>
</gene>
<dbReference type="AlphaFoldDB" id="A0A143YYZ9"/>
<dbReference type="EMBL" id="FJNB01000013">
    <property type="protein sequence ID" value="CZR02079.1"/>
    <property type="molecule type" value="Genomic_DNA"/>
</dbReference>
<dbReference type="PANTHER" id="PTHR45947">
    <property type="entry name" value="SULFOQUINOVOSYL TRANSFERASE SQD2"/>
    <property type="match status" value="1"/>
</dbReference>
<reference evidence="3" key="1">
    <citation type="submission" date="2016-02" db="EMBL/GenBank/DDBJ databases">
        <authorList>
            <person name="Wen L."/>
            <person name="He K."/>
            <person name="Yang H."/>
        </authorList>
    </citation>
    <scope>NUCLEOTIDE SEQUENCE [LARGE SCALE GENOMIC DNA]</scope>
    <source>
        <strain evidence="3">Trichococcus_R210</strain>
    </source>
</reference>
<evidence type="ECO:0000259" key="2">
    <source>
        <dbReference type="Pfam" id="PF13439"/>
    </source>
</evidence>
<evidence type="ECO:0000313" key="3">
    <source>
        <dbReference type="EMBL" id="CZR02079.1"/>
    </source>
</evidence>
<dbReference type="GO" id="GO:0016758">
    <property type="term" value="F:hexosyltransferase activity"/>
    <property type="evidence" value="ECO:0007669"/>
    <property type="project" value="TreeGrafter"/>
</dbReference>
<dbReference type="PANTHER" id="PTHR45947:SF3">
    <property type="entry name" value="SULFOQUINOVOSYL TRANSFERASE SQD2"/>
    <property type="match status" value="1"/>
</dbReference>
<dbReference type="OrthoDB" id="9802525at2"/>
<dbReference type="EMBL" id="FNYT01000010">
    <property type="protein sequence ID" value="SEJ27774.1"/>
    <property type="molecule type" value="Genomic_DNA"/>
</dbReference>
<accession>A0A143YYZ9</accession>
<dbReference type="Proteomes" id="UP000199280">
    <property type="component" value="Unassembled WGS sequence"/>
</dbReference>
<organism evidence="3">
    <name type="scientific">Trichococcus ilyis</name>
    <dbReference type="NCBI Taxonomy" id="640938"/>
    <lineage>
        <taxon>Bacteria</taxon>
        <taxon>Bacillati</taxon>
        <taxon>Bacillota</taxon>
        <taxon>Bacilli</taxon>
        <taxon>Lactobacillales</taxon>
        <taxon>Carnobacteriaceae</taxon>
        <taxon>Trichococcus</taxon>
    </lineage>
</organism>
<protein>
    <submittedName>
        <fullName evidence="4">1,2-diacylglycerol 3-glucosyltransferase</fullName>
    </submittedName>
    <submittedName>
        <fullName evidence="3">Glycosyl transferases group 1</fullName>
    </submittedName>
</protein>
<evidence type="ECO:0000313" key="4">
    <source>
        <dbReference type="EMBL" id="SEJ27774.1"/>
    </source>
</evidence>
<sequence length="401" mass="45804">MRIGMFTDSYFPQVSGVSTSIRILKEELEAKGHEVIIFTTTDPNAREDEKNIIRLTSIPFLSFRDRRIAVKGMNRALKEAKKQKIDIVHTHTEFSLGLTGKFVGYMLQIPTVHTYHTMYEKYLHYIANGRVVKPKAVKIASRYFCNRTMGIIAPSQQMKEKLASYNIYKEIRVIPTGVQIPDRIEGIKARKREELGISDSELVLLSLSRLSSEKNLDKLLHALPEVVEAYPTAKLIFVGDGPMRRELETLVGDMQLSRNVIFVGEVKNEDVKEYYQMADIYINASESETQGLTYLESIVNGCPVIAKRNDYLADLITENSLGMLFAEDAKIGETIIAYADFYHHSDVATNQEVWDELMQKISSEAFADAVLSYYKTSIDIYEAHPREEVKLRVNLLEKIRR</sequence>
<dbReference type="Pfam" id="PF00534">
    <property type="entry name" value="Glycos_transf_1"/>
    <property type="match status" value="1"/>
</dbReference>
<feature type="domain" description="Glycosyl transferase family 1" evidence="1">
    <location>
        <begin position="189"/>
        <end position="328"/>
    </location>
</feature>
<dbReference type="SUPFAM" id="SSF53756">
    <property type="entry name" value="UDP-Glycosyltransferase/glycogen phosphorylase"/>
    <property type="match status" value="1"/>
</dbReference>
<dbReference type="Gene3D" id="3.40.50.2000">
    <property type="entry name" value="Glycogen Phosphorylase B"/>
    <property type="match status" value="2"/>
</dbReference>
<keyword evidence="5" id="KW-1185">Reference proteome</keyword>
<keyword evidence="3" id="KW-0808">Transferase</keyword>
<dbReference type="Pfam" id="PF13439">
    <property type="entry name" value="Glyco_transf_4"/>
    <property type="match status" value="1"/>
</dbReference>
<name>A0A143YYZ9_9LACT</name>
<dbReference type="InterPro" id="IPR001296">
    <property type="entry name" value="Glyco_trans_1"/>
</dbReference>
<dbReference type="InterPro" id="IPR028098">
    <property type="entry name" value="Glyco_trans_4-like_N"/>
</dbReference>
<dbReference type="STRING" id="640938.TR210_1877"/>
<feature type="domain" description="Glycosyltransferase subfamily 4-like N-terminal" evidence="2">
    <location>
        <begin position="14"/>
        <end position="178"/>
    </location>
</feature>
<dbReference type="Proteomes" id="UP000076878">
    <property type="component" value="Unassembled WGS sequence"/>
</dbReference>